<name>A0AAU1ZVU3_9ACTN</name>
<dbReference type="Gene3D" id="3.40.50.300">
    <property type="entry name" value="P-loop containing nucleotide triphosphate hydrolases"/>
    <property type="match status" value="1"/>
</dbReference>
<gene>
    <name evidence="1" type="ORF">OHA22_07680</name>
</gene>
<protein>
    <recommendedName>
        <fullName evidence="2">DNA helicase</fullName>
    </recommendedName>
</protein>
<dbReference type="SUPFAM" id="SSF52540">
    <property type="entry name" value="P-loop containing nucleoside triphosphate hydrolases"/>
    <property type="match status" value="1"/>
</dbReference>
<reference evidence="1" key="1">
    <citation type="submission" date="2022-10" db="EMBL/GenBank/DDBJ databases">
        <title>The complete genomes of actinobacterial strains from the NBC collection.</title>
        <authorList>
            <person name="Joergensen T.S."/>
            <person name="Alvarez Arevalo M."/>
            <person name="Sterndorff E.B."/>
            <person name="Faurdal D."/>
            <person name="Vuksanovic O."/>
            <person name="Mourched A.-S."/>
            <person name="Charusanti P."/>
            <person name="Shaw S."/>
            <person name="Blin K."/>
            <person name="Weber T."/>
        </authorList>
    </citation>
    <scope>NUCLEOTIDE SEQUENCE</scope>
    <source>
        <strain evidence="1">NBC_00093</strain>
    </source>
</reference>
<evidence type="ECO:0000313" key="1">
    <source>
        <dbReference type="EMBL" id="WTT15408.1"/>
    </source>
</evidence>
<evidence type="ECO:0008006" key="2">
    <source>
        <dbReference type="Google" id="ProtNLM"/>
    </source>
</evidence>
<dbReference type="EMBL" id="CP108222">
    <property type="protein sequence ID" value="WTT15408.1"/>
    <property type="molecule type" value="Genomic_DNA"/>
</dbReference>
<organism evidence="1">
    <name type="scientific">Streptomyces sp. NBC_00093</name>
    <dbReference type="NCBI Taxonomy" id="2975649"/>
    <lineage>
        <taxon>Bacteria</taxon>
        <taxon>Bacillati</taxon>
        <taxon>Actinomycetota</taxon>
        <taxon>Actinomycetes</taxon>
        <taxon>Kitasatosporales</taxon>
        <taxon>Streptomycetaceae</taxon>
        <taxon>Streptomyces</taxon>
    </lineage>
</organism>
<dbReference type="AlphaFoldDB" id="A0AAU1ZVU3"/>
<accession>A0AAU1ZVU3</accession>
<proteinExistence type="predicted"/>
<sequence length="348" mass="38951">MVGLFGDSMQKIYESGVGAVKRPGLLTEITKHENYRCSPPVVEVLNRMRPELTQDAVGKQRTGEVHLFLNSSIPAGPERLTAAEAVLARNSRTRENSKYLLLTHRGIAGTLEYANLPEQYRKLGRYGPDDLMARNEPYIQYLTRVEAISTAFRNSDFAGLTDLLDEGRTRITRHAHKRAISDAIRALDAVRSTGTIGEVLDLMADGHLLALPGKLKDLERRRSATDLDERDQRRADFSNNLRSVSYREVISVTHFIDELTPFSTQHGVKGDGFENVVVVVEGRAWNRYSIGKMLAGTDKPDRTERSRNLFYVCCSRAQRGLAVVFIDDLPDGTEPTLHAWFASGTIHP</sequence>
<dbReference type="InterPro" id="IPR027417">
    <property type="entry name" value="P-loop_NTPase"/>
</dbReference>